<evidence type="ECO:0000259" key="11">
    <source>
        <dbReference type="Pfam" id="PF00703"/>
    </source>
</evidence>
<evidence type="ECO:0000256" key="7">
    <source>
        <dbReference type="ARBA" id="ARBA00023180"/>
    </source>
</evidence>
<keyword evidence="8" id="KW-0458">Lysosome</keyword>
<dbReference type="FunCoup" id="B3RQ02">
    <property type="interactions" value="976"/>
</dbReference>
<keyword evidence="9" id="KW-0326">Glycosidase</keyword>
<evidence type="ECO:0000259" key="13">
    <source>
        <dbReference type="Pfam" id="PF22666"/>
    </source>
</evidence>
<evidence type="ECO:0000313" key="14">
    <source>
        <dbReference type="EMBL" id="EDV27731.1"/>
    </source>
</evidence>
<evidence type="ECO:0000256" key="4">
    <source>
        <dbReference type="ARBA" id="ARBA00012754"/>
    </source>
</evidence>
<dbReference type="InterPro" id="IPR013783">
    <property type="entry name" value="Ig-like_fold"/>
</dbReference>
<evidence type="ECO:0000313" key="15">
    <source>
        <dbReference type="Proteomes" id="UP000009022"/>
    </source>
</evidence>
<dbReference type="GO" id="GO:0006516">
    <property type="term" value="P:glycoprotein catabolic process"/>
    <property type="evidence" value="ECO:0000318"/>
    <property type="project" value="GO_Central"/>
</dbReference>
<dbReference type="GeneID" id="6750780"/>
<dbReference type="PhylomeDB" id="B3RQ02"/>
<keyword evidence="7" id="KW-0325">Glycoprotein</keyword>
<evidence type="ECO:0000256" key="5">
    <source>
        <dbReference type="ARBA" id="ARBA00022729"/>
    </source>
</evidence>
<accession>B3RQ02</accession>
<dbReference type="SUPFAM" id="SSF49785">
    <property type="entry name" value="Galactose-binding domain-like"/>
    <property type="match status" value="1"/>
</dbReference>
<feature type="domain" description="Glycoside hydrolase family 2 immunoglobulin-like beta-sandwich" evidence="11">
    <location>
        <begin position="207"/>
        <end position="318"/>
    </location>
</feature>
<reference evidence="14 15" key="1">
    <citation type="journal article" date="2008" name="Nature">
        <title>The Trichoplax genome and the nature of placozoans.</title>
        <authorList>
            <person name="Srivastava M."/>
            <person name="Begovic E."/>
            <person name="Chapman J."/>
            <person name="Putnam N.H."/>
            <person name="Hellsten U."/>
            <person name="Kawashima T."/>
            <person name="Kuo A."/>
            <person name="Mitros T."/>
            <person name="Salamov A."/>
            <person name="Carpenter M.L."/>
            <person name="Signorovitch A.Y."/>
            <person name="Moreno M.A."/>
            <person name="Kamm K."/>
            <person name="Grimwood J."/>
            <person name="Schmutz J."/>
            <person name="Shapiro H."/>
            <person name="Grigoriev I.V."/>
            <person name="Buss L.W."/>
            <person name="Schierwater B."/>
            <person name="Dellaporta S.L."/>
            <person name="Rokhsar D.S."/>
        </authorList>
    </citation>
    <scope>NUCLEOTIDE SEQUENCE [LARGE SCALE GENOMIC DNA]</scope>
    <source>
        <strain evidence="14 15">Grell-BS-1999</strain>
    </source>
</reference>
<dbReference type="InterPro" id="IPR036156">
    <property type="entry name" value="Beta-gal/glucu_dom_sf"/>
</dbReference>
<dbReference type="InterPro" id="IPR054593">
    <property type="entry name" value="Beta-mannosidase-like_N2"/>
</dbReference>
<comment type="subcellular location">
    <subcellularLocation>
        <location evidence="2">Lysosome</location>
    </subcellularLocation>
</comment>
<dbReference type="InParanoid" id="B3RQ02"/>
<sequence>MRADCKRTPTGTSVIDLHGTWQFKNSNGSIKGHGTVPGCIHTDLIATKKIDNPYYGYNDVNYRWIAFDNWTYVREFTVSKGFIQSKNIELVCYGLDTVASVAINNKVVGTTTNMFYRYVFDVKHALRTGKNTIAIKFTSAVTYAASQSMAYKDDIPPDCPPAIQHGECHRNFIRKEPCSFSWDWGPAFITQGIWRDIQLQGYNSPIIRDVKISPLYNKGKKEWTLNTTVVFYSSSNFKGTGKLTISIKPKLKIAQQTWTVSLSKYPYVLNVVTKINGNVNRWWPIGYGNQSMYTLKAQFQIDGHAQPTTSITRRFGFRTTKLLQPKLKKGYGFFFEINDVPIFLKGANWIPADSFESRVTPTVIRNLLQSAIDANMNVVRNWGGGIYQHEAFYDIADELGLLVWEELKYACSMYPVDSKFLNSIKNEITYQVRRLHHHPSIFVWGGNNENEVAIAQNWYGTDKNPSLYKKNYVELYIKTIRPIVLSEDLSRPFLSSSPSNGVQSEKDDWLATNPQDPYYGDVHYYNYSSDIWKTSSYPTPRFASEYGFQSYPSFEALSQVSEPSDWKFNSSFMEHRQHHPQGTAQLLQQMNLHFTLPSSNTSKKSFEDYIFLTQIVQAVGYTVETEHYRRRRSLLDSSNKGMTMGALYWQLNSIWPAPSWSSLEYGGRWKMLQYYAAKFFAPVTLSIYEDQDIIHVFGMNDYQSSFHGLGLMTLRTWSSMKPLHAWNLTVNLKPLSSVSLDINLHIISPVELLGDCGDCSNRLKCVITLQLYDNHHRPVGAASSLYLSAFKHPELLKNPKLKVTVKSKSASSTYKIMIKSSAIAPFTWLSSGSIRGRFSDNGYLTSDATTFIEFYAWQNITMKMLQKNLKVMSLYDAYN</sequence>
<dbReference type="HOGENOM" id="CLU_005015_3_1_1"/>
<comment type="similarity">
    <text evidence="3">Belongs to the glycosyl hydrolase 2 family.</text>
</comment>
<dbReference type="InterPro" id="IPR017853">
    <property type="entry name" value="GH"/>
</dbReference>
<evidence type="ECO:0000256" key="3">
    <source>
        <dbReference type="ARBA" id="ARBA00007401"/>
    </source>
</evidence>
<feature type="domain" description="Beta-mannosidase Ig-fold" evidence="12">
    <location>
        <begin position="796"/>
        <end position="877"/>
    </location>
</feature>
<dbReference type="eggNOG" id="KOG2230">
    <property type="taxonomic scope" value="Eukaryota"/>
</dbReference>
<name>B3RQ02_TRIAD</name>
<keyword evidence="15" id="KW-1185">Reference proteome</keyword>
<dbReference type="Gene3D" id="3.20.20.80">
    <property type="entry name" value="Glycosidases"/>
    <property type="match status" value="1"/>
</dbReference>
<dbReference type="GO" id="GO:0005975">
    <property type="term" value="P:carbohydrate metabolic process"/>
    <property type="evidence" value="ECO:0007669"/>
    <property type="project" value="InterPro"/>
</dbReference>
<dbReference type="OrthoDB" id="2866996at2759"/>
<dbReference type="EC" id="3.2.1.25" evidence="4"/>
<dbReference type="RefSeq" id="XP_002109565.1">
    <property type="nucleotide sequence ID" value="XM_002109529.1"/>
</dbReference>
<dbReference type="FunFam" id="2.60.40.10:FF:002234">
    <property type="entry name" value="Mannosidase beta"/>
    <property type="match status" value="1"/>
</dbReference>
<evidence type="ECO:0000256" key="6">
    <source>
        <dbReference type="ARBA" id="ARBA00022801"/>
    </source>
</evidence>
<dbReference type="PANTHER" id="PTHR43730:SF1">
    <property type="entry name" value="BETA-MANNOSIDASE"/>
    <property type="match status" value="1"/>
</dbReference>
<dbReference type="PANTHER" id="PTHR43730">
    <property type="entry name" value="BETA-MANNOSIDASE"/>
    <property type="match status" value="1"/>
</dbReference>
<evidence type="ECO:0000256" key="1">
    <source>
        <dbReference type="ARBA" id="ARBA00000829"/>
    </source>
</evidence>
<dbReference type="Pfam" id="PF17753">
    <property type="entry name" value="Ig_mannosidase"/>
    <property type="match status" value="1"/>
</dbReference>
<dbReference type="EMBL" id="DS985242">
    <property type="protein sequence ID" value="EDV27731.1"/>
    <property type="molecule type" value="Genomic_DNA"/>
</dbReference>
<dbReference type="STRING" id="10228.B3RQ02"/>
<dbReference type="FunFam" id="2.60.120.260:FF:000060">
    <property type="entry name" value="Probable beta-mannosidase"/>
    <property type="match status" value="1"/>
</dbReference>
<dbReference type="FunFam" id="3.20.20.80:FF:000035">
    <property type="entry name" value="Mannosidase beta"/>
    <property type="match status" value="1"/>
</dbReference>
<dbReference type="Proteomes" id="UP000009022">
    <property type="component" value="Unassembled WGS sequence"/>
</dbReference>
<dbReference type="Pfam" id="PF00703">
    <property type="entry name" value="Glyco_hydro_2"/>
    <property type="match status" value="1"/>
</dbReference>
<dbReference type="SUPFAM" id="SSF51445">
    <property type="entry name" value="(Trans)glycosidases"/>
    <property type="match status" value="1"/>
</dbReference>
<evidence type="ECO:0000256" key="2">
    <source>
        <dbReference type="ARBA" id="ARBA00004371"/>
    </source>
</evidence>
<dbReference type="SUPFAM" id="SSF49303">
    <property type="entry name" value="beta-Galactosidase/glucuronidase domain"/>
    <property type="match status" value="1"/>
</dbReference>
<dbReference type="InterPro" id="IPR006102">
    <property type="entry name" value="Ig-like_GH2"/>
</dbReference>
<evidence type="ECO:0000256" key="9">
    <source>
        <dbReference type="ARBA" id="ARBA00023295"/>
    </source>
</evidence>
<dbReference type="GO" id="GO:0004567">
    <property type="term" value="F:beta-mannosidase activity"/>
    <property type="evidence" value="ECO:0000318"/>
    <property type="project" value="GO_Central"/>
</dbReference>
<dbReference type="Gene3D" id="2.60.40.10">
    <property type="entry name" value="Immunoglobulins"/>
    <property type="match status" value="2"/>
</dbReference>
<keyword evidence="5" id="KW-0732">Signal</keyword>
<dbReference type="OMA" id="KRQWKGP"/>
<protein>
    <recommendedName>
        <fullName evidence="4">beta-mannosidase</fullName>
        <ecNumber evidence="4">3.2.1.25</ecNumber>
    </recommendedName>
    <alternativeName>
        <fullName evidence="10">Mannanase</fullName>
    </alternativeName>
</protein>
<dbReference type="KEGG" id="tad:TRIADDRAFT_21862"/>
<organism evidence="14 15">
    <name type="scientific">Trichoplax adhaerens</name>
    <name type="common">Trichoplax reptans</name>
    <dbReference type="NCBI Taxonomy" id="10228"/>
    <lineage>
        <taxon>Eukaryota</taxon>
        <taxon>Metazoa</taxon>
        <taxon>Placozoa</taxon>
        <taxon>Uniplacotomia</taxon>
        <taxon>Trichoplacea</taxon>
        <taxon>Trichoplacidae</taxon>
        <taxon>Trichoplax</taxon>
    </lineage>
</organism>
<evidence type="ECO:0000256" key="8">
    <source>
        <dbReference type="ARBA" id="ARBA00023228"/>
    </source>
</evidence>
<dbReference type="GO" id="GO:0005764">
    <property type="term" value="C:lysosome"/>
    <property type="evidence" value="ECO:0007669"/>
    <property type="project" value="UniProtKB-SubCell"/>
</dbReference>
<comment type="catalytic activity">
    <reaction evidence="1">
        <text>Hydrolysis of terminal, non-reducing beta-D-mannose residues in beta-D-mannosides.</text>
        <dbReference type="EC" id="3.2.1.25"/>
    </reaction>
</comment>
<dbReference type="InterPro" id="IPR041625">
    <property type="entry name" value="Beta-mannosidase_Ig"/>
</dbReference>
<dbReference type="InterPro" id="IPR050887">
    <property type="entry name" value="Beta-mannosidase_GH2"/>
</dbReference>
<keyword evidence="6" id="KW-0378">Hydrolase</keyword>
<dbReference type="Pfam" id="PF22666">
    <property type="entry name" value="Glyco_hydro_2_N2"/>
    <property type="match status" value="1"/>
</dbReference>
<dbReference type="FunFam" id="2.60.40.10:FF:000650">
    <property type="entry name" value="Mannosidase beta"/>
    <property type="match status" value="1"/>
</dbReference>
<dbReference type="InterPro" id="IPR008979">
    <property type="entry name" value="Galactose-bd-like_sf"/>
</dbReference>
<dbReference type="Gene3D" id="2.60.120.260">
    <property type="entry name" value="Galactose-binding domain-like"/>
    <property type="match status" value="1"/>
</dbReference>
<feature type="domain" description="Beta-mannosidase-like galactose-binding" evidence="13">
    <location>
        <begin position="21"/>
        <end position="195"/>
    </location>
</feature>
<dbReference type="CTD" id="6750780"/>
<dbReference type="AlphaFoldDB" id="B3RQ02"/>
<proteinExistence type="inferred from homology"/>
<evidence type="ECO:0000256" key="10">
    <source>
        <dbReference type="ARBA" id="ARBA00033445"/>
    </source>
</evidence>
<gene>
    <name evidence="14" type="ORF">TRIADDRAFT_21862</name>
</gene>
<evidence type="ECO:0000259" key="12">
    <source>
        <dbReference type="Pfam" id="PF17753"/>
    </source>
</evidence>